<protein>
    <recommendedName>
        <fullName evidence="3">RCC1-like domain-containing protein</fullName>
    </recommendedName>
</protein>
<dbReference type="InterPro" id="IPR000408">
    <property type="entry name" value="Reg_chr_condens"/>
</dbReference>
<keyword evidence="5" id="KW-1185">Reference proteome</keyword>
<feature type="repeat" description="RCC1" evidence="2">
    <location>
        <begin position="163"/>
        <end position="215"/>
    </location>
</feature>
<proteinExistence type="predicted"/>
<feature type="repeat" description="RCC1" evidence="2">
    <location>
        <begin position="58"/>
        <end position="107"/>
    </location>
</feature>
<dbReference type="Gene3D" id="2.130.10.30">
    <property type="entry name" value="Regulator of chromosome condensation 1/beta-lactamase-inhibitor protein II"/>
    <property type="match status" value="2"/>
</dbReference>
<dbReference type="SUPFAM" id="SSF50985">
    <property type="entry name" value="RCC1/BLIP-II"/>
    <property type="match status" value="1"/>
</dbReference>
<organism evidence="4 5">
    <name type="scientific">Ceutorhynchus assimilis</name>
    <name type="common">cabbage seed weevil</name>
    <dbReference type="NCBI Taxonomy" id="467358"/>
    <lineage>
        <taxon>Eukaryota</taxon>
        <taxon>Metazoa</taxon>
        <taxon>Ecdysozoa</taxon>
        <taxon>Arthropoda</taxon>
        <taxon>Hexapoda</taxon>
        <taxon>Insecta</taxon>
        <taxon>Pterygota</taxon>
        <taxon>Neoptera</taxon>
        <taxon>Endopterygota</taxon>
        <taxon>Coleoptera</taxon>
        <taxon>Polyphaga</taxon>
        <taxon>Cucujiformia</taxon>
        <taxon>Curculionidae</taxon>
        <taxon>Ceutorhynchinae</taxon>
        <taxon>Ceutorhynchus</taxon>
    </lineage>
</organism>
<evidence type="ECO:0000256" key="2">
    <source>
        <dbReference type="PROSITE-ProRule" id="PRU00235"/>
    </source>
</evidence>
<dbReference type="AlphaFoldDB" id="A0A9N9MBS9"/>
<dbReference type="PANTHER" id="PTHR22870">
    <property type="entry name" value="REGULATOR OF CHROMOSOME CONDENSATION"/>
    <property type="match status" value="1"/>
</dbReference>
<dbReference type="Pfam" id="PF25390">
    <property type="entry name" value="WD40_RLD"/>
    <property type="match status" value="1"/>
</dbReference>
<dbReference type="PROSITE" id="PS50012">
    <property type="entry name" value="RCC1_3"/>
    <property type="match status" value="6"/>
</dbReference>
<name>A0A9N9MBS9_9CUCU</name>
<dbReference type="InterPro" id="IPR009091">
    <property type="entry name" value="RCC1/BLIP-II"/>
</dbReference>
<accession>A0A9N9MBS9</accession>
<dbReference type="PRINTS" id="PR00633">
    <property type="entry name" value="RCCNDNSATION"/>
</dbReference>
<reference evidence="4" key="1">
    <citation type="submission" date="2022-01" db="EMBL/GenBank/DDBJ databases">
        <authorList>
            <person name="King R."/>
        </authorList>
    </citation>
    <scope>NUCLEOTIDE SEQUENCE</scope>
</reference>
<sequence>MTLYAWGANCFGQLGLGHKSEQEISPQKVNLRGSDLSAEDIVSISAGVAHSLILDTKGRVFSCGSNCSGRLGLLDDTFKFTQIEILEKFKIVQISCGSDFNAAVSECGKQFVWGSNSSNQLGISSNITSTAIPTKLQVPRKLAAGLKNVSCGWGHSVIISKEGCLLVSGDGTEGQLGLGENSNDNNNIIMRKVPHIGNIISVATGHHHTLALKDDGAVLSWGENQHGELGFDRDDLPRSYVPVETFFSEGLRSVCAGWQHSAALTVAGEILTWGRSTSGQLGAEREVMHEPEKVPTLSNVEQLSCGVAHNLALTRDNKLYSWGWNELGSCGTGDIKDVLFPVQILKKRKVRYCVASYGSSFAVIE</sequence>
<evidence type="ECO:0000313" key="4">
    <source>
        <dbReference type="EMBL" id="CAG9761100.1"/>
    </source>
</evidence>
<keyword evidence="1" id="KW-0677">Repeat</keyword>
<dbReference type="OrthoDB" id="10256179at2759"/>
<feature type="repeat" description="RCC1" evidence="2">
    <location>
        <begin position="1"/>
        <end position="57"/>
    </location>
</feature>
<evidence type="ECO:0000259" key="3">
    <source>
        <dbReference type="Pfam" id="PF25390"/>
    </source>
</evidence>
<feature type="repeat" description="RCC1" evidence="2">
    <location>
        <begin position="216"/>
        <end position="267"/>
    </location>
</feature>
<dbReference type="PROSITE" id="PS00626">
    <property type="entry name" value="RCC1_2"/>
    <property type="match status" value="2"/>
</dbReference>
<evidence type="ECO:0000256" key="1">
    <source>
        <dbReference type="ARBA" id="ARBA00022737"/>
    </source>
</evidence>
<feature type="repeat" description="RCC1" evidence="2">
    <location>
        <begin position="268"/>
        <end position="316"/>
    </location>
</feature>
<feature type="domain" description="RCC1-like" evidence="3">
    <location>
        <begin position="3"/>
        <end position="363"/>
    </location>
</feature>
<gene>
    <name evidence="4" type="ORF">CEUTPL_LOCUS1811</name>
</gene>
<evidence type="ECO:0000313" key="5">
    <source>
        <dbReference type="Proteomes" id="UP001152799"/>
    </source>
</evidence>
<feature type="repeat" description="RCC1" evidence="2">
    <location>
        <begin position="108"/>
        <end position="162"/>
    </location>
</feature>
<dbReference type="EMBL" id="OU892277">
    <property type="protein sequence ID" value="CAG9761100.1"/>
    <property type="molecule type" value="Genomic_DNA"/>
</dbReference>
<dbReference type="PANTHER" id="PTHR22870:SF466">
    <property type="entry name" value="ANKYRIN REPEAT-CONTAINING PROTEIN"/>
    <property type="match status" value="1"/>
</dbReference>
<dbReference type="Proteomes" id="UP001152799">
    <property type="component" value="Chromosome 1"/>
</dbReference>
<dbReference type="InterPro" id="IPR051210">
    <property type="entry name" value="Ub_ligase/GEF_domain"/>
</dbReference>
<dbReference type="InterPro" id="IPR058923">
    <property type="entry name" value="RCC1-like_dom"/>
</dbReference>